<evidence type="ECO:0000256" key="1">
    <source>
        <dbReference type="ARBA" id="ARBA00000443"/>
    </source>
</evidence>
<sequence length="537" mass="57733">MIETLATKAYLDQKTGTSGLRKKTSVFMQENYMANWIESLFSAMKENGIGFDGTLVVGGDGRYGNELAIDLIIKIGVARGFKRILVGQHGLMSTPALSAVVRDQKALGGIILTASHNPGGKNGDMGMKFNPTNGGPAPESFTDIIYKHTTQITEISMETSARVDIHVLGTTTIGSTVVEVTDPTATYAELMQTIFDFDAIRALAKTAGFKFFFDGMHGVTGPYAQRIFGEILGFPSSFLLRCDPKPDFGGLHPDPNLTYAKDLVELCYADNKVTVAAASDGDGDRNMILGDNFFVTPSDSVAVIADKHQAIPYFKNGLKGVARSMPTSAALDVVAKKLNLEVNSTPTGWKFFTNLMDADRCSICGEESFGTSSDHIREKDGLWAVLAWLNIIAVARQTDPTVTVQTIVESFWRENGRNAYQRLDYEALTTEQGKAVMDAAAAAEGAVDFRYVDPVDGSVAEHQGIIVPCDGGRFVVRTSGTGSSGATVRVYIEKEVAKDDADLLKPASELLAGMEATALAATKLVELTGRAEPTVRT</sequence>
<comment type="catalytic activity">
    <reaction evidence="1">
        <text>alpha-D-glucose 1-phosphate = alpha-D-glucose 6-phosphate</text>
        <dbReference type="Rhea" id="RHEA:23536"/>
        <dbReference type="ChEBI" id="CHEBI:58225"/>
        <dbReference type="ChEBI" id="CHEBI:58601"/>
        <dbReference type="EC" id="5.4.2.2"/>
    </reaction>
</comment>
<evidence type="ECO:0000256" key="3">
    <source>
        <dbReference type="ARBA" id="ARBA00010231"/>
    </source>
</evidence>
<feature type="domain" description="Alpha-D-phosphohexomutase alpha/beta/alpha" evidence="16">
    <location>
        <begin position="299"/>
        <end position="397"/>
    </location>
</feature>
<evidence type="ECO:0000256" key="6">
    <source>
        <dbReference type="ARBA" id="ARBA00022553"/>
    </source>
</evidence>
<comment type="similarity">
    <text evidence="3 13">Belongs to the phosphohexose mutase family.</text>
</comment>
<feature type="domain" description="Alpha-D-phosphohexomutase alpha/beta/alpha" evidence="14">
    <location>
        <begin position="13"/>
        <end position="154"/>
    </location>
</feature>
<dbReference type="InterPro" id="IPR045244">
    <property type="entry name" value="PGM"/>
</dbReference>
<feature type="domain" description="Alpha-D-phosphohexomutase alpha/beta/alpha" evidence="15">
    <location>
        <begin position="187"/>
        <end position="289"/>
    </location>
</feature>
<dbReference type="InterPro" id="IPR005846">
    <property type="entry name" value="A-D-PHexomutase_a/b/a-III"/>
</dbReference>
<dbReference type="SUPFAM" id="SSF53738">
    <property type="entry name" value="Phosphoglucomutase, first 3 domains"/>
    <property type="match status" value="3"/>
</dbReference>
<dbReference type="Gene3D" id="3.40.120.10">
    <property type="entry name" value="Alpha-D-Glucose-1,6-Bisphosphate, subunit A, domain 3"/>
    <property type="match status" value="3"/>
</dbReference>
<keyword evidence="10" id="KW-0119">Carbohydrate metabolism</keyword>
<evidence type="ECO:0000259" key="15">
    <source>
        <dbReference type="Pfam" id="PF02879"/>
    </source>
</evidence>
<evidence type="ECO:0000256" key="2">
    <source>
        <dbReference type="ARBA" id="ARBA00001946"/>
    </source>
</evidence>
<evidence type="ECO:0000256" key="7">
    <source>
        <dbReference type="ARBA" id="ARBA00022723"/>
    </source>
</evidence>
<comment type="caution">
    <text evidence="17">The sequence shown here is derived from an EMBL/GenBank/DDBJ whole genome shotgun (WGS) entry which is preliminary data.</text>
</comment>
<keyword evidence="18" id="KW-1185">Reference proteome</keyword>
<evidence type="ECO:0000256" key="12">
    <source>
        <dbReference type="ARBA" id="ARBA00049409"/>
    </source>
</evidence>
<dbReference type="FunFam" id="3.40.120.10:FF:000006">
    <property type="entry name" value="Phosphoglucomutase PgmA"/>
    <property type="match status" value="1"/>
</dbReference>
<dbReference type="Proteomes" id="UP000717585">
    <property type="component" value="Unassembled WGS sequence"/>
</dbReference>
<dbReference type="Pfam" id="PF24947">
    <property type="entry name" value="PGM1_C_vert_fung"/>
    <property type="match status" value="1"/>
</dbReference>
<dbReference type="EMBL" id="JAHDYR010000038">
    <property type="protein sequence ID" value="KAG9392534.1"/>
    <property type="molecule type" value="Genomic_DNA"/>
</dbReference>
<evidence type="ECO:0000256" key="9">
    <source>
        <dbReference type="ARBA" id="ARBA00023235"/>
    </source>
</evidence>
<dbReference type="SUPFAM" id="SSF55957">
    <property type="entry name" value="Phosphoglucomutase, C-terminal domain"/>
    <property type="match status" value="1"/>
</dbReference>
<dbReference type="EC" id="5.4.2.2" evidence="4"/>
<dbReference type="PROSITE" id="PS00710">
    <property type="entry name" value="PGM_PMM"/>
    <property type="match status" value="1"/>
</dbReference>
<dbReference type="GO" id="GO:0006006">
    <property type="term" value="P:glucose metabolic process"/>
    <property type="evidence" value="ECO:0007669"/>
    <property type="project" value="UniProtKB-KW"/>
</dbReference>
<dbReference type="InterPro" id="IPR005844">
    <property type="entry name" value="A-D-PHexomutase_a/b/a-I"/>
</dbReference>
<reference evidence="17" key="1">
    <citation type="submission" date="2021-05" db="EMBL/GenBank/DDBJ databases">
        <title>A free-living protist that lacks canonical eukaryotic 1 DNA replication and segregation systems.</title>
        <authorList>
            <person name="Salas-Leiva D.E."/>
            <person name="Tromer E.C."/>
            <person name="Curtis B.A."/>
            <person name="Jerlstrom-Hultqvist J."/>
            <person name="Kolisko M."/>
            <person name="Yi Z."/>
            <person name="Salas-Leiva J.S."/>
            <person name="Gallot-Lavallee L."/>
            <person name="Kops G.J.P.L."/>
            <person name="Archibald J.M."/>
            <person name="Simpson A.G.B."/>
            <person name="Roger A.J."/>
        </authorList>
    </citation>
    <scope>NUCLEOTIDE SEQUENCE</scope>
    <source>
        <strain evidence="17">BICM</strain>
    </source>
</reference>
<keyword evidence="6" id="KW-0597">Phosphoprotein</keyword>
<dbReference type="InterPro" id="IPR005845">
    <property type="entry name" value="A-D-PHexomutase_a/b/a-II"/>
</dbReference>
<dbReference type="Gene3D" id="3.30.310.50">
    <property type="entry name" value="Alpha-D-phosphohexomutase, C-terminal domain"/>
    <property type="match status" value="2"/>
</dbReference>
<dbReference type="Pfam" id="PF02880">
    <property type="entry name" value="PGM_PMM_III"/>
    <property type="match status" value="1"/>
</dbReference>
<evidence type="ECO:0000259" key="14">
    <source>
        <dbReference type="Pfam" id="PF02878"/>
    </source>
</evidence>
<dbReference type="GO" id="GO:0000287">
    <property type="term" value="F:magnesium ion binding"/>
    <property type="evidence" value="ECO:0007669"/>
    <property type="project" value="InterPro"/>
</dbReference>
<dbReference type="InterPro" id="IPR016055">
    <property type="entry name" value="A-D-PHexomutase_a/b/a-I/II/III"/>
</dbReference>
<accession>A0A8J6B414</accession>
<gene>
    <name evidence="17" type="ORF">J8273_5539</name>
</gene>
<keyword evidence="5" id="KW-0313">Glucose metabolism</keyword>
<organism evidence="17 18">
    <name type="scientific">Carpediemonas membranifera</name>
    <dbReference type="NCBI Taxonomy" id="201153"/>
    <lineage>
        <taxon>Eukaryota</taxon>
        <taxon>Metamonada</taxon>
        <taxon>Carpediemonas-like organisms</taxon>
        <taxon>Carpediemonas</taxon>
    </lineage>
</organism>
<keyword evidence="9" id="KW-0413">Isomerase</keyword>
<keyword evidence="7 13" id="KW-0479">Metal-binding</keyword>
<dbReference type="PRINTS" id="PR00509">
    <property type="entry name" value="PGMPMM"/>
</dbReference>
<dbReference type="PANTHER" id="PTHR22573:SF2">
    <property type="entry name" value="PHOSPHOGLUCOMUTASE"/>
    <property type="match status" value="1"/>
</dbReference>
<dbReference type="Pfam" id="PF02879">
    <property type="entry name" value="PGM_PMM_II"/>
    <property type="match status" value="1"/>
</dbReference>
<evidence type="ECO:0000259" key="16">
    <source>
        <dbReference type="Pfam" id="PF02880"/>
    </source>
</evidence>
<dbReference type="InterPro" id="IPR016066">
    <property type="entry name" value="A-D-PHexomutase_CS"/>
</dbReference>
<dbReference type="PANTHER" id="PTHR22573">
    <property type="entry name" value="PHOSPHOHEXOMUTASE FAMILY MEMBER"/>
    <property type="match status" value="1"/>
</dbReference>
<dbReference type="NCBIfam" id="NF005737">
    <property type="entry name" value="PRK07564.1-1"/>
    <property type="match status" value="1"/>
</dbReference>
<dbReference type="AlphaFoldDB" id="A0A8J6B414"/>
<evidence type="ECO:0000256" key="13">
    <source>
        <dbReference type="RuleBase" id="RU004326"/>
    </source>
</evidence>
<comment type="cofactor">
    <cofactor evidence="2">
        <name>Mg(2+)</name>
        <dbReference type="ChEBI" id="CHEBI:18420"/>
    </cofactor>
</comment>
<evidence type="ECO:0000256" key="10">
    <source>
        <dbReference type="ARBA" id="ARBA00023277"/>
    </source>
</evidence>
<dbReference type="InterPro" id="IPR005841">
    <property type="entry name" value="Alpha-D-phosphohexomutase_SF"/>
</dbReference>
<dbReference type="Pfam" id="PF02878">
    <property type="entry name" value="PGM_PMM_I"/>
    <property type="match status" value="1"/>
</dbReference>
<evidence type="ECO:0000313" key="18">
    <source>
        <dbReference type="Proteomes" id="UP000717585"/>
    </source>
</evidence>
<comment type="catalytic activity">
    <reaction evidence="11">
        <text>alpha-D-glucose 1,6-bisphosphate + L-seryl-[protein] = O-phospho-L-seryl-[protein] + alpha-D-glucose 6-phosphate</text>
        <dbReference type="Rhea" id="RHEA:68752"/>
        <dbReference type="Rhea" id="RHEA-COMP:9863"/>
        <dbReference type="Rhea" id="RHEA-COMP:11604"/>
        <dbReference type="ChEBI" id="CHEBI:29999"/>
        <dbReference type="ChEBI" id="CHEBI:58225"/>
        <dbReference type="ChEBI" id="CHEBI:58392"/>
        <dbReference type="ChEBI" id="CHEBI:83421"/>
    </reaction>
</comment>
<comment type="catalytic activity">
    <reaction evidence="12">
        <text>O-phospho-L-seryl-[protein] + alpha-D-glucose 1-phosphate = alpha-D-glucose 1,6-bisphosphate + L-seryl-[protein]</text>
        <dbReference type="Rhea" id="RHEA:68748"/>
        <dbReference type="Rhea" id="RHEA-COMP:9863"/>
        <dbReference type="Rhea" id="RHEA-COMP:11604"/>
        <dbReference type="ChEBI" id="CHEBI:29999"/>
        <dbReference type="ChEBI" id="CHEBI:58392"/>
        <dbReference type="ChEBI" id="CHEBI:58601"/>
        <dbReference type="ChEBI" id="CHEBI:83421"/>
    </reaction>
</comment>
<keyword evidence="8 13" id="KW-0460">Magnesium</keyword>
<evidence type="ECO:0000313" key="17">
    <source>
        <dbReference type="EMBL" id="KAG9392534.1"/>
    </source>
</evidence>
<name>A0A8J6B414_9EUKA</name>
<dbReference type="OrthoDB" id="2291at2759"/>
<dbReference type="GO" id="GO:0004614">
    <property type="term" value="F:phosphoglucomutase activity"/>
    <property type="evidence" value="ECO:0007669"/>
    <property type="project" value="UniProtKB-EC"/>
</dbReference>
<evidence type="ECO:0000256" key="5">
    <source>
        <dbReference type="ARBA" id="ARBA00022526"/>
    </source>
</evidence>
<proteinExistence type="inferred from homology"/>
<evidence type="ECO:0000256" key="4">
    <source>
        <dbReference type="ARBA" id="ARBA00012728"/>
    </source>
</evidence>
<protein>
    <recommendedName>
        <fullName evidence="4">phosphoglucomutase (alpha-D-glucose-1,6-bisphosphate-dependent)</fullName>
        <ecNumber evidence="4">5.4.2.2</ecNumber>
    </recommendedName>
</protein>
<evidence type="ECO:0000256" key="11">
    <source>
        <dbReference type="ARBA" id="ARBA00049318"/>
    </source>
</evidence>
<evidence type="ECO:0000256" key="8">
    <source>
        <dbReference type="ARBA" id="ARBA00022842"/>
    </source>
</evidence>
<dbReference type="FunFam" id="3.40.120.10:FF:000004">
    <property type="entry name" value="Phosphoglucomutase 5"/>
    <property type="match status" value="1"/>
</dbReference>
<dbReference type="InterPro" id="IPR036900">
    <property type="entry name" value="A-D-PHexomutase_C_sf"/>
</dbReference>
<dbReference type="GO" id="GO:0005829">
    <property type="term" value="C:cytosol"/>
    <property type="evidence" value="ECO:0007669"/>
    <property type="project" value="TreeGrafter"/>
</dbReference>